<dbReference type="InterPro" id="IPR035919">
    <property type="entry name" value="EAL_sf"/>
</dbReference>
<keyword evidence="13" id="KW-1185">Reference proteome</keyword>
<dbReference type="NCBIfam" id="TIGR00254">
    <property type="entry name" value="GGDEF"/>
    <property type="match status" value="1"/>
</dbReference>
<dbReference type="SMART" id="SM00052">
    <property type="entry name" value="EAL"/>
    <property type="match status" value="1"/>
</dbReference>
<dbReference type="PROSITE" id="PS50883">
    <property type="entry name" value="EAL"/>
    <property type="match status" value="1"/>
</dbReference>
<keyword evidence="3" id="KW-1003">Cell membrane</keyword>
<feature type="transmembrane region" description="Helical" evidence="8">
    <location>
        <begin position="238"/>
        <end position="260"/>
    </location>
</feature>
<dbReference type="PROSITE" id="PS50887">
    <property type="entry name" value="GGDEF"/>
    <property type="match status" value="1"/>
</dbReference>
<dbReference type="Pfam" id="PF00990">
    <property type="entry name" value="GGDEF"/>
    <property type="match status" value="1"/>
</dbReference>
<dbReference type="Proteomes" id="UP000218899">
    <property type="component" value="Chromosome"/>
</dbReference>
<dbReference type="InterPro" id="IPR001633">
    <property type="entry name" value="EAL_dom"/>
</dbReference>
<feature type="domain" description="GGDEF" evidence="11">
    <location>
        <begin position="521"/>
        <end position="652"/>
    </location>
</feature>
<feature type="domain" description="HAMP" evidence="10">
    <location>
        <begin position="257"/>
        <end position="310"/>
    </location>
</feature>
<dbReference type="Gene3D" id="3.30.450.20">
    <property type="entry name" value="PAS domain"/>
    <property type="match status" value="2"/>
</dbReference>
<dbReference type="Gene3D" id="3.20.20.450">
    <property type="entry name" value="EAL domain"/>
    <property type="match status" value="1"/>
</dbReference>
<evidence type="ECO:0000256" key="2">
    <source>
        <dbReference type="ARBA" id="ARBA00012282"/>
    </source>
</evidence>
<dbReference type="SUPFAM" id="SSF55073">
    <property type="entry name" value="Nucleotide cyclase"/>
    <property type="match status" value="1"/>
</dbReference>
<dbReference type="InterPro" id="IPR000160">
    <property type="entry name" value="GGDEF_dom"/>
</dbReference>
<comment type="subcellular location">
    <subcellularLocation>
        <location evidence="1">Cell membrane</location>
        <topology evidence="1">Multi-pass membrane protein</topology>
    </subcellularLocation>
</comment>
<dbReference type="PANTHER" id="PTHR33121:SF71">
    <property type="entry name" value="OXYGEN SENSOR PROTEIN DOSP"/>
    <property type="match status" value="1"/>
</dbReference>
<dbReference type="InterPro" id="IPR029787">
    <property type="entry name" value="Nucleotide_cyclase"/>
</dbReference>
<keyword evidence="6 8" id="KW-1133">Transmembrane helix</keyword>
<evidence type="ECO:0000313" key="13">
    <source>
        <dbReference type="Proteomes" id="UP000218899"/>
    </source>
</evidence>
<dbReference type="KEGG" id="sva:SVA_3285"/>
<protein>
    <recommendedName>
        <fullName evidence="2">cyclic-guanylate-specific phosphodiesterase</fullName>
        <ecNumber evidence="2">3.1.4.52</ecNumber>
    </recommendedName>
</protein>
<dbReference type="SMART" id="SM00304">
    <property type="entry name" value="HAMP"/>
    <property type="match status" value="1"/>
</dbReference>
<dbReference type="CDD" id="cd12914">
    <property type="entry name" value="PDC1_DGC_like"/>
    <property type="match status" value="1"/>
</dbReference>
<evidence type="ECO:0000259" key="10">
    <source>
        <dbReference type="PROSITE" id="PS50885"/>
    </source>
</evidence>
<evidence type="ECO:0000259" key="11">
    <source>
        <dbReference type="PROSITE" id="PS50887"/>
    </source>
</evidence>
<dbReference type="FunFam" id="3.20.20.450:FF:000001">
    <property type="entry name" value="Cyclic di-GMP phosphodiesterase yahA"/>
    <property type="match status" value="1"/>
</dbReference>
<gene>
    <name evidence="12" type="ORF">SVA_3285</name>
</gene>
<name>A0A1C7AF29_9GAMM</name>
<dbReference type="PANTHER" id="PTHR33121">
    <property type="entry name" value="CYCLIC DI-GMP PHOSPHODIESTERASE PDEF"/>
    <property type="match status" value="1"/>
</dbReference>
<dbReference type="SMART" id="SM00267">
    <property type="entry name" value="GGDEF"/>
    <property type="match status" value="1"/>
</dbReference>
<organism evidence="12 13">
    <name type="scientific">Sulfurifustis variabilis</name>
    <dbReference type="NCBI Taxonomy" id="1675686"/>
    <lineage>
        <taxon>Bacteria</taxon>
        <taxon>Pseudomonadati</taxon>
        <taxon>Pseudomonadota</taxon>
        <taxon>Gammaproteobacteria</taxon>
        <taxon>Acidiferrobacterales</taxon>
        <taxon>Acidiferrobacteraceae</taxon>
        <taxon>Sulfurifustis</taxon>
    </lineage>
</organism>
<dbReference type="GO" id="GO:0007165">
    <property type="term" value="P:signal transduction"/>
    <property type="evidence" value="ECO:0007669"/>
    <property type="project" value="InterPro"/>
</dbReference>
<keyword evidence="7 8" id="KW-0472">Membrane</keyword>
<sequence length="926" mass="101636">MHLVIREQEFLVAQSRQLLAGLAGHPTVPDRARTERCRRFLANTLRLHPYYTNIGVADAEGHIYCSAAPLKQGVSIADRRYFRQALETNDFSIGEYQVGRLTGKSAINMGYPVRDASDTAKAVVYAALDLSWFDQLLARIDLPPGSTLAVVDHRGTVLAYQPKSAGDRVGNELIDPALRDALFAEREGAGVFTGPDGVSRLTAHGRLHGHADGTVHVIAGIPTEFVYARVEKVLTGNLALLGLAALALVAAWVGTSLFVLRRVNALVNAAGRLGRGELGARTGLPHEGDELARLAGAFDAMAEGLERSNRALRTLSAGNRSLVRAHDEQELLAAMCRAVVRVGGYRMAWVGFAQEDDTKTVRAMAQEGLEEGILSPLNRLDVRWDDTERGRGPVGRAIRTGRPAVMREILTDPNFAPWREEAAARGYAAVAALPLIVDRRPMGALAIYAAEPDAFDENEMGLLEEMAEDLSYGIAALRTRARHEQATSIIERLAYFDTLSELPNHAQLQQYFREKVSNQDAPTALLLIDITRFREINEALGMQQANLLLKAVAGRLCAVLKPSEFIARMRGDEFAVFVPCDRVACAEQVVARIREALDERFTIGSLSLDLDTSIGVALYPEDGREVDALVRSADMALQHAKQSGAAWALYDPAHDQNTARRLALAADLREAIERGNLLLYYQPKVDVRTAKPCGVEALTRWRHPQQGMIRPDEFITLAEQTGLIAPLTEWVLETAIRQVHAWQEDGMRLPVAVNLSARNLLDATLPDKIKALCAKWGIKKGLLELEITESMIMADPARALALVTRLHKLGIPLYIDDFGTGYSSLGYLKKLPVDAIKIDKSFVLDMLMSKDSATIVRSIISLAHALGLKVVAEGVENENIWKKLQALRCDAAQGYYFGRPLALEELTGWMRERGGAVTGKRGSQRT</sequence>
<dbReference type="InterPro" id="IPR033479">
    <property type="entry name" value="dCache_1"/>
</dbReference>
<dbReference type="CDD" id="cd06225">
    <property type="entry name" value="HAMP"/>
    <property type="match status" value="1"/>
</dbReference>
<dbReference type="InterPro" id="IPR029016">
    <property type="entry name" value="GAF-like_dom_sf"/>
</dbReference>
<dbReference type="SMART" id="SM00065">
    <property type="entry name" value="GAF"/>
    <property type="match status" value="1"/>
</dbReference>
<evidence type="ECO:0000256" key="8">
    <source>
        <dbReference type="SAM" id="Phobius"/>
    </source>
</evidence>
<reference evidence="12 13" key="1">
    <citation type="submission" date="2015-08" db="EMBL/GenBank/DDBJ databases">
        <title>Complete genome sequence of Sulfurifustis variabilis.</title>
        <authorList>
            <person name="Miura A."/>
            <person name="Kojima H."/>
            <person name="Fukui M."/>
        </authorList>
    </citation>
    <scope>NUCLEOTIDE SEQUENCE [LARGE SCALE GENOMIC DNA]</scope>
    <source>
        <strain evidence="13">skN76</strain>
    </source>
</reference>
<dbReference type="InterPro" id="IPR003018">
    <property type="entry name" value="GAF"/>
</dbReference>
<dbReference type="SUPFAM" id="SSF55781">
    <property type="entry name" value="GAF domain-like"/>
    <property type="match status" value="1"/>
</dbReference>
<dbReference type="Pfam" id="PF02743">
    <property type="entry name" value="dCache_1"/>
    <property type="match status" value="1"/>
</dbReference>
<dbReference type="CDD" id="cd01948">
    <property type="entry name" value="EAL"/>
    <property type="match status" value="1"/>
</dbReference>
<evidence type="ECO:0000256" key="4">
    <source>
        <dbReference type="ARBA" id="ARBA00022636"/>
    </source>
</evidence>
<dbReference type="Pfam" id="PF00672">
    <property type="entry name" value="HAMP"/>
    <property type="match status" value="1"/>
</dbReference>
<accession>A0A1C7AF29</accession>
<evidence type="ECO:0000256" key="7">
    <source>
        <dbReference type="ARBA" id="ARBA00023136"/>
    </source>
</evidence>
<dbReference type="Pfam" id="PF00563">
    <property type="entry name" value="EAL"/>
    <property type="match status" value="1"/>
</dbReference>
<dbReference type="SUPFAM" id="SSF141868">
    <property type="entry name" value="EAL domain-like"/>
    <property type="match status" value="1"/>
</dbReference>
<evidence type="ECO:0000256" key="3">
    <source>
        <dbReference type="ARBA" id="ARBA00022475"/>
    </source>
</evidence>
<dbReference type="SUPFAM" id="SSF158472">
    <property type="entry name" value="HAMP domain-like"/>
    <property type="match status" value="1"/>
</dbReference>
<dbReference type="Gene3D" id="3.30.450.40">
    <property type="match status" value="1"/>
</dbReference>
<dbReference type="PROSITE" id="PS50885">
    <property type="entry name" value="HAMP"/>
    <property type="match status" value="1"/>
</dbReference>
<dbReference type="OrthoDB" id="9176779at2"/>
<keyword evidence="4" id="KW-0973">c-di-GMP</keyword>
<dbReference type="AlphaFoldDB" id="A0A1C7AF29"/>
<dbReference type="InterPro" id="IPR003660">
    <property type="entry name" value="HAMP_dom"/>
</dbReference>
<dbReference type="EMBL" id="AP014936">
    <property type="protein sequence ID" value="BAU49833.1"/>
    <property type="molecule type" value="Genomic_DNA"/>
</dbReference>
<keyword evidence="5 8" id="KW-0812">Transmembrane</keyword>
<dbReference type="CDD" id="cd12915">
    <property type="entry name" value="PDC2_DGC_like"/>
    <property type="match status" value="1"/>
</dbReference>
<dbReference type="CDD" id="cd01949">
    <property type="entry name" value="GGDEF"/>
    <property type="match status" value="1"/>
</dbReference>
<evidence type="ECO:0000256" key="6">
    <source>
        <dbReference type="ARBA" id="ARBA00022989"/>
    </source>
</evidence>
<dbReference type="GO" id="GO:0071111">
    <property type="term" value="F:cyclic-guanylate-specific phosphodiesterase activity"/>
    <property type="evidence" value="ECO:0007669"/>
    <property type="project" value="UniProtKB-EC"/>
</dbReference>
<dbReference type="InterPro" id="IPR043128">
    <property type="entry name" value="Rev_trsase/Diguanyl_cyclase"/>
</dbReference>
<evidence type="ECO:0000256" key="5">
    <source>
        <dbReference type="ARBA" id="ARBA00022692"/>
    </source>
</evidence>
<evidence type="ECO:0000313" key="12">
    <source>
        <dbReference type="EMBL" id="BAU49833.1"/>
    </source>
</evidence>
<proteinExistence type="predicted"/>
<evidence type="ECO:0000259" key="9">
    <source>
        <dbReference type="PROSITE" id="PS50883"/>
    </source>
</evidence>
<feature type="domain" description="EAL" evidence="9">
    <location>
        <begin position="661"/>
        <end position="914"/>
    </location>
</feature>
<evidence type="ECO:0000256" key="1">
    <source>
        <dbReference type="ARBA" id="ARBA00004651"/>
    </source>
</evidence>
<dbReference type="GO" id="GO:0005886">
    <property type="term" value="C:plasma membrane"/>
    <property type="evidence" value="ECO:0007669"/>
    <property type="project" value="UniProtKB-SubCell"/>
</dbReference>
<dbReference type="Pfam" id="PF13185">
    <property type="entry name" value="GAF_2"/>
    <property type="match status" value="1"/>
</dbReference>
<dbReference type="InterPro" id="IPR050706">
    <property type="entry name" value="Cyclic-di-GMP_PDE-like"/>
</dbReference>
<dbReference type="Gene3D" id="1.10.8.500">
    <property type="entry name" value="HAMP domain in histidine kinase"/>
    <property type="match status" value="1"/>
</dbReference>
<dbReference type="Gene3D" id="3.30.70.270">
    <property type="match status" value="1"/>
</dbReference>
<dbReference type="EC" id="3.1.4.52" evidence="2"/>